<dbReference type="Pfam" id="PF03958">
    <property type="entry name" value="Secretin_N"/>
    <property type="match status" value="1"/>
</dbReference>
<evidence type="ECO:0000259" key="8">
    <source>
        <dbReference type="Pfam" id="PF00263"/>
    </source>
</evidence>
<keyword evidence="11" id="KW-1185">Reference proteome</keyword>
<evidence type="ECO:0000256" key="4">
    <source>
        <dbReference type="RuleBase" id="RU004003"/>
    </source>
</evidence>
<evidence type="ECO:0000256" key="6">
    <source>
        <dbReference type="SAM" id="MobiDB-lite"/>
    </source>
</evidence>
<dbReference type="RefSeq" id="WP_386821145.1">
    <property type="nucleotide sequence ID" value="NZ_JBHUIT010000031.1"/>
</dbReference>
<reference evidence="11" key="1">
    <citation type="journal article" date="2019" name="Int. J. Syst. Evol. Microbiol.">
        <title>The Global Catalogue of Microorganisms (GCM) 10K type strain sequencing project: providing services to taxonomists for standard genome sequencing and annotation.</title>
        <authorList>
            <consortium name="The Broad Institute Genomics Platform"/>
            <consortium name="The Broad Institute Genome Sequencing Center for Infectious Disease"/>
            <person name="Wu L."/>
            <person name="Ma J."/>
        </authorList>
    </citation>
    <scope>NUCLEOTIDE SEQUENCE [LARGE SCALE GENOMIC DNA]</scope>
    <source>
        <strain evidence="11">CGMCC 4.7106</strain>
    </source>
</reference>
<evidence type="ECO:0000313" key="11">
    <source>
        <dbReference type="Proteomes" id="UP001597375"/>
    </source>
</evidence>
<dbReference type="PANTHER" id="PTHR30332:SF17">
    <property type="entry name" value="TYPE IV PILIATION SYSTEM PROTEIN DR_0774-RELATED"/>
    <property type="match status" value="1"/>
</dbReference>
<evidence type="ECO:0000256" key="1">
    <source>
        <dbReference type="ARBA" id="ARBA00004370"/>
    </source>
</evidence>
<dbReference type="Proteomes" id="UP001597375">
    <property type="component" value="Unassembled WGS sequence"/>
</dbReference>
<dbReference type="InterPro" id="IPR050810">
    <property type="entry name" value="Bact_Secretion_Sys_Channel"/>
</dbReference>
<evidence type="ECO:0000256" key="2">
    <source>
        <dbReference type="ARBA" id="ARBA00022729"/>
    </source>
</evidence>
<name>A0ABW5DEH6_9BACT</name>
<dbReference type="PANTHER" id="PTHR30332">
    <property type="entry name" value="PROBABLE GENERAL SECRETION PATHWAY PROTEIN D"/>
    <property type="match status" value="1"/>
</dbReference>
<evidence type="ECO:0000256" key="7">
    <source>
        <dbReference type="SAM" id="SignalP"/>
    </source>
</evidence>
<feature type="signal peptide" evidence="7">
    <location>
        <begin position="1"/>
        <end position="23"/>
    </location>
</feature>
<evidence type="ECO:0000256" key="5">
    <source>
        <dbReference type="RuleBase" id="RU004004"/>
    </source>
</evidence>
<feature type="region of interest" description="Disordered" evidence="6">
    <location>
        <begin position="37"/>
        <end position="99"/>
    </location>
</feature>
<accession>A0ABW5DEH6</accession>
<comment type="caution">
    <text evidence="10">The sequence shown here is derived from an EMBL/GenBank/DDBJ whole genome shotgun (WGS) entry which is preliminary data.</text>
</comment>
<evidence type="ECO:0000259" key="9">
    <source>
        <dbReference type="Pfam" id="PF03958"/>
    </source>
</evidence>
<feature type="compositionally biased region" description="Pro residues" evidence="6">
    <location>
        <begin position="68"/>
        <end position="77"/>
    </location>
</feature>
<protein>
    <submittedName>
        <fullName evidence="10">Type II secretion system protein GspD</fullName>
    </submittedName>
</protein>
<evidence type="ECO:0000256" key="3">
    <source>
        <dbReference type="ARBA" id="ARBA00023136"/>
    </source>
</evidence>
<feature type="compositionally biased region" description="Basic and acidic residues" evidence="6">
    <location>
        <begin position="581"/>
        <end position="590"/>
    </location>
</feature>
<keyword evidence="5" id="KW-0813">Transport</keyword>
<feature type="domain" description="Type II/III secretion system secretin-like" evidence="8">
    <location>
        <begin position="325"/>
        <end position="510"/>
    </location>
</feature>
<comment type="subcellular location">
    <subcellularLocation>
        <location evidence="5">Cell outer membrane</location>
    </subcellularLocation>
    <subcellularLocation>
        <location evidence="1">Membrane</location>
    </subcellularLocation>
</comment>
<dbReference type="PRINTS" id="PR00811">
    <property type="entry name" value="BCTERIALGSPD"/>
</dbReference>
<sequence length="599" mass="65244">MKINPKYLLALLLFQLGVAVSSAQEDLLSVVKEEISEPTPADISEVPTLPERSDLENELPEIGADPADLPPVNPEPPDNAAGSAPFGPLEDQKREMEETSEGYIIKDAGLNDIFQFLAKSAGRQYFHNLKINGPDYMVTGHLDDGNPLNQMEELAFMYGLSLHTKGNTIYALTQAQLSQLPSAEYHYQLQYLRPSDIEQIKELIKPMLTPGTGIVNFEPKTNTVIIIDTATRIEAAQNLLHGIDKAKGQIIVETKILRINSTSGEKMGVNWSQNLGDAGVSLGVTTQLADIFGLPAPVGSDVFGGLGTESIVLAPAQLTGLLRALDEGGISNQVSNPTLITEDNEQATISIIDRIPIITSTSTPSTTGQLTVTEEVRYKIDTSDKAITEDPDNHREIGISIAVTPTLLPDGTVRMKMRPRSAQITGEVVGVSLNGGVGNRYPRVTESMVETLARIPDGNSLVVGGFYGEVQSKDKTKVPLLGDIPMLNFFFKSKEASKEQTSLVFIVTPTSYDPADVSANSRTSNLVKGKTVLPCDYDHIDPYNPGPAHEPNLKRTIRGMKPAEAPYYPREDEFQSAPTREPVEAAERTKPKFSRARRR</sequence>
<gene>
    <name evidence="10" type="ORF">ACFSSA_13975</name>
</gene>
<proteinExistence type="inferred from homology"/>
<dbReference type="Pfam" id="PF00263">
    <property type="entry name" value="Secretin"/>
    <property type="match status" value="1"/>
</dbReference>
<dbReference type="InterPro" id="IPR004846">
    <property type="entry name" value="T2SS/T3SS_dom"/>
</dbReference>
<feature type="chain" id="PRO_5046519443" evidence="7">
    <location>
        <begin position="24"/>
        <end position="599"/>
    </location>
</feature>
<dbReference type="Gene3D" id="3.30.1370.120">
    <property type="match status" value="1"/>
</dbReference>
<feature type="domain" description="NolW-like" evidence="9">
    <location>
        <begin position="191"/>
        <end position="249"/>
    </location>
</feature>
<evidence type="ECO:0000313" key="10">
    <source>
        <dbReference type="EMBL" id="MFD2257785.1"/>
    </source>
</evidence>
<dbReference type="Gene3D" id="3.55.50.30">
    <property type="match status" value="1"/>
</dbReference>
<dbReference type="EMBL" id="JBHUIT010000031">
    <property type="protein sequence ID" value="MFD2257785.1"/>
    <property type="molecule type" value="Genomic_DNA"/>
</dbReference>
<keyword evidence="3" id="KW-0472">Membrane</keyword>
<dbReference type="InterPro" id="IPR038591">
    <property type="entry name" value="NolW-like_sf"/>
</dbReference>
<keyword evidence="2 7" id="KW-0732">Signal</keyword>
<feature type="region of interest" description="Disordered" evidence="6">
    <location>
        <begin position="559"/>
        <end position="599"/>
    </location>
</feature>
<comment type="similarity">
    <text evidence="4">Belongs to the bacterial secretin family.</text>
</comment>
<organism evidence="10 11">
    <name type="scientific">Luteolibacter algae</name>
    <dbReference type="NCBI Taxonomy" id="454151"/>
    <lineage>
        <taxon>Bacteria</taxon>
        <taxon>Pseudomonadati</taxon>
        <taxon>Verrucomicrobiota</taxon>
        <taxon>Verrucomicrobiia</taxon>
        <taxon>Verrucomicrobiales</taxon>
        <taxon>Verrucomicrobiaceae</taxon>
        <taxon>Luteolibacter</taxon>
    </lineage>
</organism>
<dbReference type="InterPro" id="IPR005644">
    <property type="entry name" value="NolW-like"/>
</dbReference>
<dbReference type="InterPro" id="IPR001775">
    <property type="entry name" value="GspD/PilQ"/>
</dbReference>